<comment type="caution">
    <text evidence="1">The sequence shown here is derived from an EMBL/GenBank/DDBJ whole genome shotgun (WGS) entry which is preliminary data.</text>
</comment>
<name>A0ABS5Y5Q2_9CYAN</name>
<dbReference type="Proteomes" id="UP001196661">
    <property type="component" value="Unassembled WGS sequence"/>
</dbReference>
<dbReference type="Gene3D" id="3.40.1440.10">
    <property type="entry name" value="GIY-YIG endonuclease"/>
    <property type="match status" value="1"/>
</dbReference>
<protein>
    <recommendedName>
        <fullName evidence="3">GIY-YIG nuclease family protein</fullName>
    </recommendedName>
</protein>
<dbReference type="InterPro" id="IPR035901">
    <property type="entry name" value="GIY-YIG_endonuc_sf"/>
</dbReference>
<dbReference type="SUPFAM" id="SSF82771">
    <property type="entry name" value="GIY-YIG endonuclease"/>
    <property type="match status" value="1"/>
</dbReference>
<dbReference type="EMBL" id="JADOER010000011">
    <property type="protein sequence ID" value="MBT9313173.1"/>
    <property type="molecule type" value="Genomic_DNA"/>
</dbReference>
<accession>A0ABS5Y5Q2</accession>
<sequence>MQSGIFAIANIGKYRLYVGESHQLKERWAKMLYMFDQGKFPSKRLQAAWQESGEERKFTFHTAAEISEDTQLFGYRQFLKDTDTQDS</sequence>
<keyword evidence="2" id="KW-1185">Reference proteome</keyword>
<dbReference type="RefSeq" id="WP_215619053.1">
    <property type="nucleotide sequence ID" value="NZ_JADOER010000011.1"/>
</dbReference>
<gene>
    <name evidence="1" type="ORF">IXB28_13220</name>
</gene>
<evidence type="ECO:0000313" key="2">
    <source>
        <dbReference type="Proteomes" id="UP001196661"/>
    </source>
</evidence>
<reference evidence="1 2" key="1">
    <citation type="journal article" date="2021" name="Mar. Drugs">
        <title>Genome Reduction and Secondary Metabolism of the Marine Sponge-Associated Cyanobacterium Leptothoe.</title>
        <authorList>
            <person name="Konstantinou D."/>
            <person name="Popin R.V."/>
            <person name="Fewer D.P."/>
            <person name="Sivonen K."/>
            <person name="Gkelis S."/>
        </authorList>
    </citation>
    <scope>NUCLEOTIDE SEQUENCE [LARGE SCALE GENOMIC DNA]</scope>
    <source>
        <strain evidence="1 2">TAU-MAC 1615</strain>
    </source>
</reference>
<evidence type="ECO:0008006" key="3">
    <source>
        <dbReference type="Google" id="ProtNLM"/>
    </source>
</evidence>
<evidence type="ECO:0000313" key="1">
    <source>
        <dbReference type="EMBL" id="MBT9313173.1"/>
    </source>
</evidence>
<organism evidence="1 2">
    <name type="scientific">Leptothoe kymatousa TAU-MAC 1615</name>
    <dbReference type="NCBI Taxonomy" id="2364775"/>
    <lineage>
        <taxon>Bacteria</taxon>
        <taxon>Bacillati</taxon>
        <taxon>Cyanobacteriota</taxon>
        <taxon>Cyanophyceae</taxon>
        <taxon>Nodosilineales</taxon>
        <taxon>Cymatolegaceae</taxon>
        <taxon>Leptothoe</taxon>
        <taxon>Leptothoe kymatousa</taxon>
    </lineage>
</organism>
<proteinExistence type="predicted"/>